<keyword evidence="2" id="KW-1185">Reference proteome</keyword>
<evidence type="ECO:0000313" key="1">
    <source>
        <dbReference type="EMBL" id="KAK7377070.1"/>
    </source>
</evidence>
<name>A0AAN9NPS9_PHACN</name>
<comment type="caution">
    <text evidence="1">The sequence shown here is derived from an EMBL/GenBank/DDBJ whole genome shotgun (WGS) entry which is preliminary data.</text>
</comment>
<accession>A0AAN9NPS9</accession>
<organism evidence="1 2">
    <name type="scientific">Phaseolus coccineus</name>
    <name type="common">Scarlet runner bean</name>
    <name type="synonym">Phaseolus multiflorus</name>
    <dbReference type="NCBI Taxonomy" id="3886"/>
    <lineage>
        <taxon>Eukaryota</taxon>
        <taxon>Viridiplantae</taxon>
        <taxon>Streptophyta</taxon>
        <taxon>Embryophyta</taxon>
        <taxon>Tracheophyta</taxon>
        <taxon>Spermatophyta</taxon>
        <taxon>Magnoliopsida</taxon>
        <taxon>eudicotyledons</taxon>
        <taxon>Gunneridae</taxon>
        <taxon>Pentapetalae</taxon>
        <taxon>rosids</taxon>
        <taxon>fabids</taxon>
        <taxon>Fabales</taxon>
        <taxon>Fabaceae</taxon>
        <taxon>Papilionoideae</taxon>
        <taxon>50 kb inversion clade</taxon>
        <taxon>NPAAA clade</taxon>
        <taxon>indigoferoid/millettioid clade</taxon>
        <taxon>Phaseoleae</taxon>
        <taxon>Phaseolus</taxon>
    </lineage>
</organism>
<protein>
    <submittedName>
        <fullName evidence="1">Uncharacterized protein</fullName>
    </submittedName>
</protein>
<dbReference type="EMBL" id="JAYMYR010000002">
    <property type="protein sequence ID" value="KAK7377070.1"/>
    <property type="molecule type" value="Genomic_DNA"/>
</dbReference>
<reference evidence="1 2" key="1">
    <citation type="submission" date="2024-01" db="EMBL/GenBank/DDBJ databases">
        <title>The genomes of 5 underutilized Papilionoideae crops provide insights into root nodulation and disease resistanc.</title>
        <authorList>
            <person name="Jiang F."/>
        </authorList>
    </citation>
    <scope>NUCLEOTIDE SEQUENCE [LARGE SCALE GENOMIC DNA]</scope>
    <source>
        <strain evidence="1">JINMINGXINNONG_FW02</strain>
        <tissue evidence="1">Leaves</tissue>
    </source>
</reference>
<evidence type="ECO:0000313" key="2">
    <source>
        <dbReference type="Proteomes" id="UP001374584"/>
    </source>
</evidence>
<sequence>MGEKEGDVMLTWTWNRVTRGVPFGFSGAGVLVWGSMQGSGANERTARGVGGLNLGGGEDEVMGCGPQ</sequence>
<dbReference type="AlphaFoldDB" id="A0AAN9NPS9"/>
<gene>
    <name evidence="1" type="ORF">VNO80_02490</name>
</gene>
<proteinExistence type="predicted"/>
<dbReference type="Proteomes" id="UP001374584">
    <property type="component" value="Unassembled WGS sequence"/>
</dbReference>